<keyword evidence="5 7" id="KW-1133">Transmembrane helix</keyword>
<name>A0A1M5WLT1_9CLOT</name>
<feature type="transmembrane region" description="Helical" evidence="7">
    <location>
        <begin position="98"/>
        <end position="121"/>
    </location>
</feature>
<evidence type="ECO:0000256" key="4">
    <source>
        <dbReference type="ARBA" id="ARBA00022692"/>
    </source>
</evidence>
<sequence length="316" mass="34892">MKYFLKRILESAVSLIIISFFSFAVIQLAPGDVSSMYINQDMTQEEIQATIEKLGLDKSIPEQYFAWAKMAVKGDFGVSMINHRPVGQQIMEKFPSTILLMGVSLVVSLGLAIVLGLVAGLKKNTFIDRIINFFTYLGISVPAFWLGMVLIVVFSLKLNMLPSSGMHTVGNKSFIDLVQHLILPTLTLSVGNLAVFTKYIRSNTITQLDEEYVVTAISKGTSRTKVLFRHVFKNCLLPIITLVGMNLSSLVVGSFIIESIFGWPGLGTLGMTAITSRDYTMIMAYTMFSGTLYVLGNLLADVLYSVVDPRIKLGSR</sequence>
<dbReference type="GO" id="GO:0005886">
    <property type="term" value="C:plasma membrane"/>
    <property type="evidence" value="ECO:0007669"/>
    <property type="project" value="UniProtKB-SubCell"/>
</dbReference>
<feature type="transmembrane region" description="Helical" evidence="7">
    <location>
        <begin position="133"/>
        <end position="157"/>
    </location>
</feature>
<gene>
    <name evidence="9" type="ORF">SAMN02745196_01730</name>
</gene>
<keyword evidence="4 7" id="KW-0812">Transmembrane</keyword>
<dbReference type="PROSITE" id="PS50928">
    <property type="entry name" value="ABC_TM1"/>
    <property type="match status" value="1"/>
</dbReference>
<dbReference type="OrthoDB" id="9773221at2"/>
<proteinExistence type="inferred from homology"/>
<evidence type="ECO:0000256" key="6">
    <source>
        <dbReference type="ARBA" id="ARBA00023136"/>
    </source>
</evidence>
<keyword evidence="2 7" id="KW-0813">Transport</keyword>
<dbReference type="Proteomes" id="UP000184526">
    <property type="component" value="Unassembled WGS sequence"/>
</dbReference>
<dbReference type="InterPro" id="IPR000515">
    <property type="entry name" value="MetI-like"/>
</dbReference>
<dbReference type="RefSeq" id="WP_072831627.1">
    <property type="nucleotide sequence ID" value="NZ_FQXP01000006.1"/>
</dbReference>
<organism evidence="9 10">
    <name type="scientific">Clostridium collagenovorans DSM 3089</name>
    <dbReference type="NCBI Taxonomy" id="1121306"/>
    <lineage>
        <taxon>Bacteria</taxon>
        <taxon>Bacillati</taxon>
        <taxon>Bacillota</taxon>
        <taxon>Clostridia</taxon>
        <taxon>Eubacteriales</taxon>
        <taxon>Clostridiaceae</taxon>
        <taxon>Clostridium</taxon>
    </lineage>
</organism>
<dbReference type="InterPro" id="IPR035906">
    <property type="entry name" value="MetI-like_sf"/>
</dbReference>
<dbReference type="Pfam" id="PF19300">
    <property type="entry name" value="BPD_transp_1_N"/>
    <property type="match status" value="1"/>
</dbReference>
<dbReference type="SUPFAM" id="SSF161098">
    <property type="entry name" value="MetI-like"/>
    <property type="match status" value="1"/>
</dbReference>
<evidence type="ECO:0000256" key="1">
    <source>
        <dbReference type="ARBA" id="ARBA00004651"/>
    </source>
</evidence>
<feature type="transmembrane region" description="Helical" evidence="7">
    <location>
        <begin position="282"/>
        <end position="307"/>
    </location>
</feature>
<keyword evidence="10" id="KW-1185">Reference proteome</keyword>
<feature type="transmembrane region" description="Helical" evidence="7">
    <location>
        <begin position="235"/>
        <end position="262"/>
    </location>
</feature>
<protein>
    <submittedName>
        <fullName evidence="9">Peptide/nickel transport system permease protein</fullName>
    </submittedName>
</protein>
<feature type="domain" description="ABC transmembrane type-1" evidence="8">
    <location>
        <begin position="94"/>
        <end position="304"/>
    </location>
</feature>
<dbReference type="AlphaFoldDB" id="A0A1M5WLT1"/>
<dbReference type="PANTHER" id="PTHR43163">
    <property type="entry name" value="DIPEPTIDE TRANSPORT SYSTEM PERMEASE PROTEIN DPPB-RELATED"/>
    <property type="match status" value="1"/>
</dbReference>
<feature type="transmembrane region" description="Helical" evidence="7">
    <location>
        <begin position="177"/>
        <end position="196"/>
    </location>
</feature>
<evidence type="ECO:0000313" key="10">
    <source>
        <dbReference type="Proteomes" id="UP000184526"/>
    </source>
</evidence>
<dbReference type="InterPro" id="IPR045621">
    <property type="entry name" value="BPD_transp_1_N"/>
</dbReference>
<keyword evidence="3" id="KW-1003">Cell membrane</keyword>
<comment type="similarity">
    <text evidence="7">Belongs to the binding-protein-dependent transport system permease family.</text>
</comment>
<dbReference type="PANTHER" id="PTHR43163:SF6">
    <property type="entry name" value="DIPEPTIDE TRANSPORT SYSTEM PERMEASE PROTEIN DPPB-RELATED"/>
    <property type="match status" value="1"/>
</dbReference>
<dbReference type="EMBL" id="FQXP01000006">
    <property type="protein sequence ID" value="SHH88550.1"/>
    <property type="molecule type" value="Genomic_DNA"/>
</dbReference>
<dbReference type="STRING" id="1121306.SAMN02745196_01730"/>
<dbReference type="GO" id="GO:0055085">
    <property type="term" value="P:transmembrane transport"/>
    <property type="evidence" value="ECO:0007669"/>
    <property type="project" value="InterPro"/>
</dbReference>
<accession>A0A1M5WLT1</accession>
<evidence type="ECO:0000256" key="3">
    <source>
        <dbReference type="ARBA" id="ARBA00022475"/>
    </source>
</evidence>
<evidence type="ECO:0000256" key="7">
    <source>
        <dbReference type="RuleBase" id="RU363032"/>
    </source>
</evidence>
<dbReference type="Pfam" id="PF00528">
    <property type="entry name" value="BPD_transp_1"/>
    <property type="match status" value="1"/>
</dbReference>
<evidence type="ECO:0000256" key="2">
    <source>
        <dbReference type="ARBA" id="ARBA00022448"/>
    </source>
</evidence>
<comment type="subcellular location">
    <subcellularLocation>
        <location evidence="1 7">Cell membrane</location>
        <topology evidence="1 7">Multi-pass membrane protein</topology>
    </subcellularLocation>
</comment>
<evidence type="ECO:0000259" key="8">
    <source>
        <dbReference type="PROSITE" id="PS50928"/>
    </source>
</evidence>
<keyword evidence="6 7" id="KW-0472">Membrane</keyword>
<dbReference type="CDD" id="cd06261">
    <property type="entry name" value="TM_PBP2"/>
    <property type="match status" value="1"/>
</dbReference>
<dbReference type="Gene3D" id="1.10.3720.10">
    <property type="entry name" value="MetI-like"/>
    <property type="match status" value="1"/>
</dbReference>
<feature type="transmembrane region" description="Helical" evidence="7">
    <location>
        <begin position="12"/>
        <end position="29"/>
    </location>
</feature>
<evidence type="ECO:0000313" key="9">
    <source>
        <dbReference type="EMBL" id="SHH88550.1"/>
    </source>
</evidence>
<reference evidence="9 10" key="1">
    <citation type="submission" date="2016-11" db="EMBL/GenBank/DDBJ databases">
        <authorList>
            <person name="Jaros S."/>
            <person name="Januszkiewicz K."/>
            <person name="Wedrychowicz H."/>
        </authorList>
    </citation>
    <scope>NUCLEOTIDE SEQUENCE [LARGE SCALE GENOMIC DNA]</scope>
    <source>
        <strain evidence="9 10">DSM 3089</strain>
    </source>
</reference>
<evidence type="ECO:0000256" key="5">
    <source>
        <dbReference type="ARBA" id="ARBA00022989"/>
    </source>
</evidence>